<proteinExistence type="predicted"/>
<feature type="region of interest" description="Disordered" evidence="1">
    <location>
        <begin position="1"/>
        <end position="24"/>
    </location>
</feature>
<reference evidence="2" key="1">
    <citation type="journal article" date="2012" name="Mol. Plant Microbe Interact.">
        <title>A highly conserved effector in Fusarium oxysporum is required for full virulence on Arabidopsis.</title>
        <authorList>
            <person name="Thatcher L.F."/>
            <person name="Gardiner D.M."/>
            <person name="Kazan K."/>
            <person name="Manners J."/>
        </authorList>
    </citation>
    <scope>NUCLEOTIDE SEQUENCE [LARGE SCALE GENOMIC DNA]</scope>
    <source>
        <strain evidence="2">Fo5176</strain>
    </source>
</reference>
<protein>
    <submittedName>
        <fullName evidence="2">Uncharacterized protein</fullName>
    </submittedName>
</protein>
<feature type="compositionally biased region" description="Acidic residues" evidence="1">
    <location>
        <begin position="13"/>
        <end position="24"/>
    </location>
</feature>
<comment type="caution">
    <text evidence="2">The sequence shown here is derived from an EMBL/GenBank/DDBJ whole genome shotgun (WGS) entry which is preliminary data.</text>
</comment>
<organism evidence="2">
    <name type="scientific">Fusarium oxysporum (strain Fo5176)</name>
    <name type="common">Fusarium vascular wilt</name>
    <dbReference type="NCBI Taxonomy" id="660025"/>
    <lineage>
        <taxon>Eukaryota</taxon>
        <taxon>Fungi</taxon>
        <taxon>Dikarya</taxon>
        <taxon>Ascomycota</taxon>
        <taxon>Pezizomycotina</taxon>
        <taxon>Sordariomycetes</taxon>
        <taxon>Hypocreomycetidae</taxon>
        <taxon>Hypocreales</taxon>
        <taxon>Nectriaceae</taxon>
        <taxon>Fusarium</taxon>
        <taxon>Fusarium oxysporum species complex</taxon>
    </lineage>
</organism>
<dbReference type="AlphaFoldDB" id="F9F4M8"/>
<name>F9F4M8_FUSOF</name>
<sequence length="24" mass="2866">MRSAATSPFIWELIEDQEEEQQLD</sequence>
<accession>F9F4M8</accession>
<evidence type="ECO:0000256" key="1">
    <source>
        <dbReference type="SAM" id="MobiDB-lite"/>
    </source>
</evidence>
<dbReference type="EMBL" id="AFQF01000480">
    <property type="protein sequence ID" value="EGU88125.1"/>
    <property type="molecule type" value="Genomic_DNA"/>
</dbReference>
<gene>
    <name evidence="2" type="ORF">FOXB_01353</name>
</gene>
<evidence type="ECO:0000313" key="2">
    <source>
        <dbReference type="EMBL" id="EGU88125.1"/>
    </source>
</evidence>